<dbReference type="AlphaFoldDB" id="A0A0D1ZUL0"/>
<dbReference type="VEuPathDB" id="FungiDB:PV10_01352"/>
<dbReference type="GeneID" id="27319197"/>
<evidence type="ECO:0000313" key="2">
    <source>
        <dbReference type="Proteomes" id="UP000054302"/>
    </source>
</evidence>
<protein>
    <submittedName>
        <fullName evidence="1">Uncharacterized protein</fullName>
    </submittedName>
</protein>
<dbReference type="Proteomes" id="UP000054302">
    <property type="component" value="Unassembled WGS sequence"/>
</dbReference>
<dbReference type="RefSeq" id="XP_016229203.1">
    <property type="nucleotide sequence ID" value="XM_016365554.1"/>
</dbReference>
<sequence length="123" mass="14365">MSDFEALVIVWRKEETHKSGQGGWRVGTDDIANRFVTTLNSKRRRACGQTLRTLEEVSSLFLSTPLLPINGLQIDSHAFRSGHQTESRTRLVWLKWSMNIHTFRVCEPTEYVRRGWLHEVRKL</sequence>
<reference evidence="1 2" key="1">
    <citation type="submission" date="2015-01" db="EMBL/GenBank/DDBJ databases">
        <title>The Genome Sequence of Exophiala mesophila CBS40295.</title>
        <authorList>
            <consortium name="The Broad Institute Genomics Platform"/>
            <person name="Cuomo C."/>
            <person name="de Hoog S."/>
            <person name="Gorbushina A."/>
            <person name="Stielow B."/>
            <person name="Teixiera M."/>
            <person name="Abouelleil A."/>
            <person name="Chapman S.B."/>
            <person name="Priest M."/>
            <person name="Young S.K."/>
            <person name="Wortman J."/>
            <person name="Nusbaum C."/>
            <person name="Birren B."/>
        </authorList>
    </citation>
    <scope>NUCLEOTIDE SEQUENCE [LARGE SCALE GENOMIC DNA]</scope>
    <source>
        <strain evidence="1 2">CBS 40295</strain>
    </source>
</reference>
<name>A0A0D1ZUL0_EXOME</name>
<evidence type="ECO:0000313" key="1">
    <source>
        <dbReference type="EMBL" id="KIV97629.1"/>
    </source>
</evidence>
<dbReference type="HOGENOM" id="CLU_2015284_0_0_1"/>
<dbReference type="EMBL" id="KN847520">
    <property type="protein sequence ID" value="KIV97629.1"/>
    <property type="molecule type" value="Genomic_DNA"/>
</dbReference>
<proteinExistence type="predicted"/>
<organism evidence="1 2">
    <name type="scientific">Exophiala mesophila</name>
    <name type="common">Black yeast-like fungus</name>
    <dbReference type="NCBI Taxonomy" id="212818"/>
    <lineage>
        <taxon>Eukaryota</taxon>
        <taxon>Fungi</taxon>
        <taxon>Dikarya</taxon>
        <taxon>Ascomycota</taxon>
        <taxon>Pezizomycotina</taxon>
        <taxon>Eurotiomycetes</taxon>
        <taxon>Chaetothyriomycetidae</taxon>
        <taxon>Chaetothyriales</taxon>
        <taxon>Herpotrichiellaceae</taxon>
        <taxon>Exophiala</taxon>
    </lineage>
</organism>
<gene>
    <name evidence="1" type="ORF">PV10_01352</name>
</gene>
<keyword evidence="2" id="KW-1185">Reference proteome</keyword>
<accession>A0A0D1ZUL0</accession>